<dbReference type="Pfam" id="PF10105">
    <property type="entry name" value="DUF2344"/>
    <property type="match status" value="1"/>
</dbReference>
<dbReference type="PATRIC" id="fig|1341157.4.peg.1750"/>
<dbReference type="eggNOG" id="COG5011">
    <property type="taxonomic scope" value="Bacteria"/>
</dbReference>
<sequence length="218" mass="24579">MLRVRATFKKTGRAKYISHLDLNRCMLRTFRRSGLPIWYTEGFNPHPYYSFALALSLGFESECEILDFNITDDNMSMEEIRDRLNAVMPEGMGIISVAEQVQKITAIAKAEYSFSLSADSPDELLSEVEALIAAPEILIDKKTKKGIKTVDIKPDMEIISCTRSGNSVDIVMRLPAGTLTNYNPTLFCDALKKNGSGMFEAERFVRRAILCEDNSIFR</sequence>
<proteinExistence type="predicted"/>
<keyword evidence="3" id="KW-1185">Reference proteome</keyword>
<dbReference type="EMBL" id="ATAX01000024">
    <property type="protein sequence ID" value="EWM53724.1"/>
    <property type="molecule type" value="Genomic_DNA"/>
</dbReference>
<gene>
    <name evidence="2" type="ORF">RF007C_06590</name>
</gene>
<protein>
    <recommendedName>
        <fullName evidence="1">DUF2344 domain-containing protein</fullName>
    </recommendedName>
</protein>
<dbReference type="Proteomes" id="UP000019365">
    <property type="component" value="Unassembled WGS sequence"/>
</dbReference>
<evidence type="ECO:0000313" key="3">
    <source>
        <dbReference type="Proteomes" id="UP000019365"/>
    </source>
</evidence>
<dbReference type="OrthoDB" id="9780488at2"/>
<dbReference type="RefSeq" id="WP_051456600.1">
    <property type="nucleotide sequence ID" value="NZ_ATAX01000024.1"/>
</dbReference>
<organism evidence="2 3">
    <name type="scientific">Ruminococcus flavefaciens 007c</name>
    <dbReference type="NCBI Taxonomy" id="1341157"/>
    <lineage>
        <taxon>Bacteria</taxon>
        <taxon>Bacillati</taxon>
        <taxon>Bacillota</taxon>
        <taxon>Clostridia</taxon>
        <taxon>Eubacteriales</taxon>
        <taxon>Oscillospiraceae</taxon>
        <taxon>Ruminococcus</taxon>
    </lineage>
</organism>
<comment type="caution">
    <text evidence="2">The sequence shown here is derived from an EMBL/GenBank/DDBJ whole genome shotgun (WGS) entry which is preliminary data.</text>
</comment>
<feature type="domain" description="DUF2344" evidence="1">
    <location>
        <begin position="3"/>
        <end position="178"/>
    </location>
</feature>
<dbReference type="AlphaFoldDB" id="W7UQL7"/>
<name>W7UQL7_RUMFL</name>
<evidence type="ECO:0000259" key="1">
    <source>
        <dbReference type="Pfam" id="PF10105"/>
    </source>
</evidence>
<accession>W7UQL7</accession>
<dbReference type="InterPro" id="IPR018768">
    <property type="entry name" value="DUF2344"/>
</dbReference>
<reference evidence="2 3" key="1">
    <citation type="journal article" date="2014" name="PLoS ONE">
        <title>Rumen cellulosomics: divergent fiber-degrading strategies revealed by comparative genome-wide analysis of six ruminococcal strains.</title>
        <authorList>
            <person name="Dassa B."/>
            <person name="Borovok I."/>
            <person name="Ruimy-Israeli V."/>
            <person name="Lamed R."/>
            <person name="Flint H.J."/>
            <person name="Duncan S.H."/>
            <person name="Henrissat B."/>
            <person name="Coutinho P."/>
            <person name="Morrison M."/>
            <person name="Mosoni P."/>
            <person name="Yeoman C.J."/>
            <person name="White B.A."/>
            <person name="Bayer E.A."/>
        </authorList>
    </citation>
    <scope>NUCLEOTIDE SEQUENCE [LARGE SCALE GENOMIC DNA]</scope>
    <source>
        <strain evidence="2 3">007c</strain>
    </source>
</reference>
<dbReference type="NCBIfam" id="TIGR03936">
    <property type="entry name" value="sam_1_link_chp"/>
    <property type="match status" value="1"/>
</dbReference>
<evidence type="ECO:0000313" key="2">
    <source>
        <dbReference type="EMBL" id="EWM53724.1"/>
    </source>
</evidence>